<evidence type="ECO:0000313" key="2">
    <source>
        <dbReference type="WBParaSite" id="TMUE_2000010122.1"/>
    </source>
</evidence>
<keyword evidence="1" id="KW-1185">Reference proteome</keyword>
<reference evidence="2" key="1">
    <citation type="submission" date="2019-12" db="UniProtKB">
        <authorList>
            <consortium name="WormBaseParasite"/>
        </authorList>
    </citation>
    <scope>IDENTIFICATION</scope>
</reference>
<accession>A0A5S6QT91</accession>
<evidence type="ECO:0000313" key="1">
    <source>
        <dbReference type="Proteomes" id="UP000046395"/>
    </source>
</evidence>
<sequence length="109" mass="12305">MGPLGVLRGSLIAKGSLWGSHLTKGVAWDPLVVRLKPIAKVAIRPQTPPQLHREMPFFVPELCDLLWHLTWQLPGLFCASNVITVHSWMRRSVDCIVANAYVWFHCFAC</sequence>
<dbReference type="Proteomes" id="UP000046395">
    <property type="component" value="Unassembled WGS sequence"/>
</dbReference>
<organism evidence="1 2">
    <name type="scientific">Trichuris muris</name>
    <name type="common">Mouse whipworm</name>
    <dbReference type="NCBI Taxonomy" id="70415"/>
    <lineage>
        <taxon>Eukaryota</taxon>
        <taxon>Metazoa</taxon>
        <taxon>Ecdysozoa</taxon>
        <taxon>Nematoda</taxon>
        <taxon>Enoplea</taxon>
        <taxon>Dorylaimia</taxon>
        <taxon>Trichinellida</taxon>
        <taxon>Trichuridae</taxon>
        <taxon>Trichuris</taxon>
    </lineage>
</organism>
<dbReference type="AlphaFoldDB" id="A0A5S6QT91"/>
<name>A0A5S6QT91_TRIMR</name>
<dbReference type="WBParaSite" id="TMUE_2000010122.1">
    <property type="protein sequence ID" value="TMUE_2000010122.1"/>
    <property type="gene ID" value="WBGene00287466"/>
</dbReference>
<proteinExistence type="predicted"/>
<protein>
    <submittedName>
        <fullName evidence="2">Uncharacterized protein</fullName>
    </submittedName>
</protein>